<keyword evidence="6 12" id="KW-0378">Hydrolase</keyword>
<dbReference type="PANTHER" id="PTHR48099">
    <property type="entry name" value="C-1-TETRAHYDROFOLATE SYNTHASE, CYTOPLASMIC-RELATED"/>
    <property type="match status" value="1"/>
</dbReference>
<evidence type="ECO:0000256" key="1">
    <source>
        <dbReference type="ARBA" id="ARBA00004777"/>
    </source>
</evidence>
<evidence type="ECO:0000256" key="2">
    <source>
        <dbReference type="ARBA" id="ARBA00011738"/>
    </source>
</evidence>
<dbReference type="FunFam" id="3.40.50.720:FF:000006">
    <property type="entry name" value="Bifunctional protein FolD"/>
    <property type="match status" value="1"/>
</dbReference>
<dbReference type="AlphaFoldDB" id="A0A212RC03"/>
<gene>
    <name evidence="12" type="primary">folD</name>
    <name evidence="15" type="ORF">SAMN06265338_103285</name>
</gene>
<comment type="similarity">
    <text evidence="12">Belongs to the tetrahydrofolate dehydrogenase/cyclohydrolase family.</text>
</comment>
<dbReference type="InterPro" id="IPR000672">
    <property type="entry name" value="THF_DH/CycHdrlase"/>
</dbReference>
<keyword evidence="7 12" id="KW-0521">NADP</keyword>
<dbReference type="PROSITE" id="PS00767">
    <property type="entry name" value="THF_DHG_CYH_2"/>
    <property type="match status" value="1"/>
</dbReference>
<dbReference type="PANTHER" id="PTHR48099:SF5">
    <property type="entry name" value="C-1-TETRAHYDROFOLATE SYNTHASE, CYTOPLASMIC"/>
    <property type="match status" value="1"/>
</dbReference>
<dbReference type="HAMAP" id="MF_01576">
    <property type="entry name" value="THF_DHG_CYH"/>
    <property type="match status" value="1"/>
</dbReference>
<dbReference type="GO" id="GO:0035999">
    <property type="term" value="P:tetrahydrofolate interconversion"/>
    <property type="evidence" value="ECO:0007669"/>
    <property type="project" value="UniProtKB-UniRule"/>
</dbReference>
<dbReference type="EMBL" id="FYDG01000003">
    <property type="protein sequence ID" value="SNB69760.1"/>
    <property type="molecule type" value="Genomic_DNA"/>
</dbReference>
<dbReference type="GO" id="GO:0004477">
    <property type="term" value="F:methenyltetrahydrofolate cyclohydrolase activity"/>
    <property type="evidence" value="ECO:0007669"/>
    <property type="project" value="UniProtKB-UniRule"/>
</dbReference>
<evidence type="ECO:0000256" key="12">
    <source>
        <dbReference type="HAMAP-Rule" id="MF_01576"/>
    </source>
</evidence>
<name>A0A212RC03_RHOAC</name>
<dbReference type="Pfam" id="PF00763">
    <property type="entry name" value="THF_DHG_CYH"/>
    <property type="match status" value="1"/>
</dbReference>
<dbReference type="GO" id="GO:0000105">
    <property type="term" value="P:L-histidine biosynthetic process"/>
    <property type="evidence" value="ECO:0007669"/>
    <property type="project" value="UniProtKB-KW"/>
</dbReference>
<dbReference type="GO" id="GO:0004488">
    <property type="term" value="F:methylenetetrahydrofolate dehydrogenase (NADP+) activity"/>
    <property type="evidence" value="ECO:0007669"/>
    <property type="project" value="UniProtKB-UniRule"/>
</dbReference>
<dbReference type="SUPFAM" id="SSF53223">
    <property type="entry name" value="Aminoacid dehydrogenase-like, N-terminal domain"/>
    <property type="match status" value="1"/>
</dbReference>
<keyword evidence="16" id="KW-1185">Reference proteome</keyword>
<evidence type="ECO:0000256" key="10">
    <source>
        <dbReference type="ARBA" id="ARBA00023167"/>
    </source>
</evidence>
<dbReference type="InterPro" id="IPR036291">
    <property type="entry name" value="NAD(P)-bd_dom_sf"/>
</dbReference>
<comment type="catalytic activity">
    <reaction evidence="12">
        <text>(6R)-5,10-methenyltetrahydrofolate + H2O = (6R)-10-formyltetrahydrofolate + H(+)</text>
        <dbReference type="Rhea" id="RHEA:23700"/>
        <dbReference type="ChEBI" id="CHEBI:15377"/>
        <dbReference type="ChEBI" id="CHEBI:15378"/>
        <dbReference type="ChEBI" id="CHEBI:57455"/>
        <dbReference type="ChEBI" id="CHEBI:195366"/>
        <dbReference type="EC" id="3.5.4.9"/>
    </reaction>
</comment>
<evidence type="ECO:0000313" key="15">
    <source>
        <dbReference type="EMBL" id="SNB69760.1"/>
    </source>
</evidence>
<feature type="domain" description="Tetrahydrofolate dehydrogenase/cyclohydrolase catalytic" evidence="13">
    <location>
        <begin position="15"/>
        <end position="126"/>
    </location>
</feature>
<evidence type="ECO:0000256" key="5">
    <source>
        <dbReference type="ARBA" id="ARBA00022755"/>
    </source>
</evidence>
<dbReference type="EC" id="1.5.1.5" evidence="12"/>
<evidence type="ECO:0000256" key="3">
    <source>
        <dbReference type="ARBA" id="ARBA00022563"/>
    </source>
</evidence>
<dbReference type="InterPro" id="IPR020630">
    <property type="entry name" value="THF_DH/CycHdrlase_cat_dom"/>
</dbReference>
<keyword evidence="3 12" id="KW-0554">One-carbon metabolism</keyword>
<keyword evidence="11 12" id="KW-0511">Multifunctional enzyme</keyword>
<comment type="pathway">
    <text evidence="1 12">One-carbon metabolism; tetrahydrofolate interconversion.</text>
</comment>
<evidence type="ECO:0000256" key="8">
    <source>
        <dbReference type="ARBA" id="ARBA00023002"/>
    </source>
</evidence>
<evidence type="ECO:0000259" key="13">
    <source>
        <dbReference type="Pfam" id="PF00763"/>
    </source>
</evidence>
<keyword evidence="9 12" id="KW-0368">Histidine biosynthesis</keyword>
<comment type="subunit">
    <text evidence="2 12">Homodimer.</text>
</comment>
<evidence type="ECO:0000256" key="9">
    <source>
        <dbReference type="ARBA" id="ARBA00023102"/>
    </source>
</evidence>
<dbReference type="InterPro" id="IPR020867">
    <property type="entry name" value="THF_DH/CycHdrlase_CS"/>
</dbReference>
<dbReference type="GO" id="GO:0005829">
    <property type="term" value="C:cytosol"/>
    <property type="evidence" value="ECO:0007669"/>
    <property type="project" value="TreeGrafter"/>
</dbReference>
<reference evidence="16" key="1">
    <citation type="submission" date="2017-06" db="EMBL/GenBank/DDBJ databases">
        <authorList>
            <person name="Varghese N."/>
            <person name="Submissions S."/>
        </authorList>
    </citation>
    <scope>NUCLEOTIDE SEQUENCE [LARGE SCALE GENOMIC DNA]</scope>
    <source>
        <strain evidence="16">DSM 137</strain>
    </source>
</reference>
<feature type="domain" description="Tetrahydrofolate dehydrogenase/cyclohydrolase NAD(P)-binding" evidence="14">
    <location>
        <begin position="147"/>
        <end position="303"/>
    </location>
</feature>
<organism evidence="15 16">
    <name type="scientific">Rhodoblastus acidophilus</name>
    <name type="common">Rhodopseudomonas acidophila</name>
    <dbReference type="NCBI Taxonomy" id="1074"/>
    <lineage>
        <taxon>Bacteria</taxon>
        <taxon>Pseudomonadati</taxon>
        <taxon>Pseudomonadota</taxon>
        <taxon>Alphaproteobacteria</taxon>
        <taxon>Hyphomicrobiales</taxon>
        <taxon>Rhodoblastaceae</taxon>
        <taxon>Rhodoblastus</taxon>
    </lineage>
</organism>
<dbReference type="RefSeq" id="WP_088520396.1">
    <property type="nucleotide sequence ID" value="NZ_FYDG01000003.1"/>
</dbReference>
<dbReference type="Pfam" id="PF02882">
    <property type="entry name" value="THF_DHG_CYH_C"/>
    <property type="match status" value="1"/>
</dbReference>
<dbReference type="FunFam" id="3.40.50.10860:FF:000005">
    <property type="entry name" value="C-1-tetrahydrofolate synthase, cytoplasmic, putative"/>
    <property type="match status" value="1"/>
</dbReference>
<evidence type="ECO:0000313" key="16">
    <source>
        <dbReference type="Proteomes" id="UP000198418"/>
    </source>
</evidence>
<comment type="function">
    <text evidence="12">Catalyzes the oxidation of 5,10-methylenetetrahydrofolate to 5,10-methenyltetrahydrofolate and then the hydrolysis of 5,10-methenyltetrahydrofolate to 10-formyltetrahydrofolate.</text>
</comment>
<keyword evidence="8 12" id="KW-0560">Oxidoreductase</keyword>
<comment type="catalytic activity">
    <reaction evidence="12">
        <text>(6R)-5,10-methylene-5,6,7,8-tetrahydrofolate + NADP(+) = (6R)-5,10-methenyltetrahydrofolate + NADPH</text>
        <dbReference type="Rhea" id="RHEA:22812"/>
        <dbReference type="ChEBI" id="CHEBI:15636"/>
        <dbReference type="ChEBI" id="CHEBI:57455"/>
        <dbReference type="ChEBI" id="CHEBI:57783"/>
        <dbReference type="ChEBI" id="CHEBI:58349"/>
        <dbReference type="EC" id="1.5.1.5"/>
    </reaction>
</comment>
<keyword evidence="4 12" id="KW-0028">Amino-acid biosynthesis</keyword>
<dbReference type="PRINTS" id="PR00085">
    <property type="entry name" value="THFDHDRGNASE"/>
</dbReference>
<dbReference type="EC" id="3.5.4.9" evidence="12"/>
<dbReference type="OrthoDB" id="9803580at2"/>
<dbReference type="CDD" id="cd01080">
    <property type="entry name" value="NAD_bind_m-THF_DH_Cyclohyd"/>
    <property type="match status" value="1"/>
</dbReference>
<protein>
    <recommendedName>
        <fullName evidence="12">Bifunctional protein FolD</fullName>
    </recommendedName>
    <domain>
        <recommendedName>
            <fullName evidence="12">Methylenetetrahydrofolate dehydrogenase</fullName>
            <ecNumber evidence="12">1.5.1.5</ecNumber>
        </recommendedName>
    </domain>
    <domain>
        <recommendedName>
            <fullName evidence="12">Methenyltetrahydrofolate cyclohydrolase</fullName>
            <ecNumber evidence="12">3.5.4.9</ecNumber>
        </recommendedName>
    </domain>
</protein>
<evidence type="ECO:0000256" key="11">
    <source>
        <dbReference type="ARBA" id="ARBA00023268"/>
    </source>
</evidence>
<sequence length="305" mass="31240">MSEIIKPSGKKALLIDGKAASAAVLARVAAETANLAHKPGLAVVLVGEDPASQVYVKSKGKAAKECGFHSVQHDLPATTTQAQLIALVESLNADPAIHGILVQLPLPKGIDSSKVLETIAPEKDVDGFHPVNVGLLSAGLTERALVPCTPAGAMLLIQQAAKALGRDISGAEAVIVGRSNIVGKPMAQLLLAQNATVTVAHSRTKDLPAVARRADILVAAVGRPEMIRGDWIKPGALVIDVGINRVPGEGLNAQGQPKTRLVGDVALQEALDVAGAITPVPGGVGPMTIALLMSNTLQAAKRAAL</sequence>
<evidence type="ECO:0000259" key="14">
    <source>
        <dbReference type="Pfam" id="PF02882"/>
    </source>
</evidence>
<dbReference type="GO" id="GO:0006164">
    <property type="term" value="P:purine nucleotide biosynthetic process"/>
    <property type="evidence" value="ECO:0007669"/>
    <property type="project" value="UniProtKB-KW"/>
</dbReference>
<keyword evidence="5 12" id="KW-0658">Purine biosynthesis</keyword>
<dbReference type="Gene3D" id="3.40.50.720">
    <property type="entry name" value="NAD(P)-binding Rossmann-like Domain"/>
    <property type="match status" value="1"/>
</dbReference>
<dbReference type="GO" id="GO:0009086">
    <property type="term" value="P:methionine biosynthetic process"/>
    <property type="evidence" value="ECO:0007669"/>
    <property type="project" value="UniProtKB-KW"/>
</dbReference>
<dbReference type="InterPro" id="IPR046346">
    <property type="entry name" value="Aminoacid_DH-like_N_sf"/>
</dbReference>
<accession>A0A212RC03</accession>
<feature type="binding site" evidence="12">
    <location>
        <begin position="177"/>
        <end position="179"/>
    </location>
    <ligand>
        <name>NADP(+)</name>
        <dbReference type="ChEBI" id="CHEBI:58349"/>
    </ligand>
</feature>
<proteinExistence type="inferred from homology"/>
<dbReference type="SUPFAM" id="SSF51735">
    <property type="entry name" value="NAD(P)-binding Rossmann-fold domains"/>
    <property type="match status" value="1"/>
</dbReference>
<dbReference type="Gene3D" id="3.40.50.10860">
    <property type="entry name" value="Leucine Dehydrogenase, chain A, domain 1"/>
    <property type="match status" value="1"/>
</dbReference>
<evidence type="ECO:0000256" key="6">
    <source>
        <dbReference type="ARBA" id="ARBA00022801"/>
    </source>
</evidence>
<evidence type="ECO:0000256" key="4">
    <source>
        <dbReference type="ARBA" id="ARBA00022605"/>
    </source>
</evidence>
<keyword evidence="10 12" id="KW-0486">Methionine biosynthesis</keyword>
<dbReference type="UniPathway" id="UPA00193"/>
<dbReference type="Proteomes" id="UP000198418">
    <property type="component" value="Unassembled WGS sequence"/>
</dbReference>
<dbReference type="NCBIfam" id="NF010785">
    <property type="entry name" value="PRK14188.1"/>
    <property type="match status" value="1"/>
</dbReference>
<comment type="caution">
    <text evidence="12">Lacks conserved residue(s) required for the propagation of feature annotation.</text>
</comment>
<dbReference type="InterPro" id="IPR020631">
    <property type="entry name" value="THF_DH/CycHdrlase_NAD-bd_dom"/>
</dbReference>
<dbReference type="PROSITE" id="PS00766">
    <property type="entry name" value="THF_DHG_CYH_1"/>
    <property type="match status" value="1"/>
</dbReference>
<feature type="binding site" evidence="12">
    <location>
        <position position="243"/>
    </location>
    <ligand>
        <name>NADP(+)</name>
        <dbReference type="ChEBI" id="CHEBI:58349"/>
    </ligand>
</feature>
<evidence type="ECO:0000256" key="7">
    <source>
        <dbReference type="ARBA" id="ARBA00022857"/>
    </source>
</evidence>